<evidence type="ECO:0000256" key="1">
    <source>
        <dbReference type="SAM" id="Phobius"/>
    </source>
</evidence>
<proteinExistence type="predicted"/>
<protein>
    <recommendedName>
        <fullName evidence="4">Na(+)-translocating NADH-quinone reductase subunit E</fullName>
    </recommendedName>
</protein>
<keyword evidence="1" id="KW-0472">Membrane</keyword>
<keyword evidence="1" id="KW-1133">Transmembrane helix</keyword>
<keyword evidence="3" id="KW-1185">Reference proteome</keyword>
<gene>
    <name evidence="2" type="ORF">HMPREF0621_0678</name>
</gene>
<accession>C9PNU6</accession>
<dbReference type="HOGENOM" id="CLU_191465_0_0_6"/>
<evidence type="ECO:0008006" key="4">
    <source>
        <dbReference type="Google" id="ProtNLM"/>
    </source>
</evidence>
<dbReference type="Pfam" id="PF04400">
    <property type="entry name" value="NqrM"/>
    <property type="match status" value="1"/>
</dbReference>
<dbReference type="STRING" id="667128.HMPREF0621_0678"/>
<name>C9PNU6_9PAST</name>
<reference evidence="2 3" key="1">
    <citation type="submission" date="2009-10" db="EMBL/GenBank/DDBJ databases">
        <authorList>
            <person name="Muzny D."/>
            <person name="Qin X."/>
            <person name="Deng J."/>
            <person name="Jiang H."/>
            <person name="Liu Y."/>
            <person name="Qu J."/>
            <person name="Song X.-Z."/>
            <person name="Zhang L."/>
            <person name="Thornton R."/>
            <person name="Coyle M."/>
            <person name="Francisco L."/>
            <person name="Jackson L."/>
            <person name="Javaid M."/>
            <person name="Korchina V."/>
            <person name="Kovar C."/>
            <person name="Mata R."/>
            <person name="Mathew T."/>
            <person name="Ngo R."/>
            <person name="Nguyen L."/>
            <person name="Nguyen N."/>
            <person name="Okwuonu G."/>
            <person name="Ongeri F."/>
            <person name="Pham C."/>
            <person name="Simmons D."/>
            <person name="Wilczek-Boney K."/>
            <person name="Hale W."/>
            <person name="Jakkamsetti A."/>
            <person name="Pham P."/>
            <person name="Ruth R."/>
            <person name="San Lucas F."/>
            <person name="Warren J."/>
            <person name="Zhang J."/>
            <person name="Zhao Z."/>
            <person name="Zhou C."/>
            <person name="Zhu D."/>
            <person name="Lee S."/>
            <person name="Bess C."/>
            <person name="Blankenburg K."/>
            <person name="Forbes L."/>
            <person name="Fu Q."/>
            <person name="Gubbala S."/>
            <person name="Hirani K."/>
            <person name="Jayaseelan J.C."/>
            <person name="Lara F."/>
            <person name="Munidasa M."/>
            <person name="Palculict T."/>
            <person name="Patil S."/>
            <person name="Pu L.-L."/>
            <person name="Saada N."/>
            <person name="Tang L."/>
            <person name="Weissenberger G."/>
            <person name="Zhu Y."/>
            <person name="Hemphill L."/>
            <person name="Shang Y."/>
            <person name="Youmans B."/>
            <person name="Ayvaz T."/>
            <person name="Ross M."/>
            <person name="Santibanez J."/>
            <person name="Aqrawi P."/>
            <person name="Gross S."/>
            <person name="Joshi V."/>
            <person name="Fowler G."/>
            <person name="Nazareth L."/>
            <person name="Reid J."/>
            <person name="Worley K."/>
            <person name="Petrosino J."/>
            <person name="Highlander S."/>
            <person name="Gibbs R."/>
        </authorList>
    </citation>
    <scope>NUCLEOTIDE SEQUENCE [LARGE SCALE GENOMIC DNA]</scope>
    <source>
        <strain evidence="2 3">ATCC 43325</strain>
    </source>
</reference>
<feature type="transmembrane region" description="Helical" evidence="1">
    <location>
        <begin position="6"/>
        <end position="29"/>
    </location>
</feature>
<evidence type="ECO:0000313" key="2">
    <source>
        <dbReference type="EMBL" id="EEX50737.1"/>
    </source>
</evidence>
<dbReference type="EMBL" id="ACZR01000006">
    <property type="protein sequence ID" value="EEX50737.1"/>
    <property type="molecule type" value="Genomic_DNA"/>
</dbReference>
<sequence length="89" mass="9815">MIGDNMGLFLITFGIFLLVIAGMAIGYIFKKKTIAGSCGGISSLGLKKVCDCEEPCDNLKAKLAMGDEEAQQEYNEKFVKNEPHFYEVK</sequence>
<dbReference type="PANTHER" id="PTHR40691:SF1">
    <property type="entry name" value="EXPORTED PROTEIN"/>
    <property type="match status" value="1"/>
</dbReference>
<dbReference type="InterPro" id="IPR007495">
    <property type="entry name" value="NqrM"/>
</dbReference>
<dbReference type="Proteomes" id="UP000005519">
    <property type="component" value="Unassembled WGS sequence"/>
</dbReference>
<keyword evidence="1" id="KW-0812">Transmembrane</keyword>
<organism evidence="2 3">
    <name type="scientific">Pasteurella dagmatis ATCC 43325</name>
    <dbReference type="NCBI Taxonomy" id="667128"/>
    <lineage>
        <taxon>Bacteria</taxon>
        <taxon>Pseudomonadati</taxon>
        <taxon>Pseudomonadota</taxon>
        <taxon>Gammaproteobacteria</taxon>
        <taxon>Pasteurellales</taxon>
        <taxon>Pasteurellaceae</taxon>
        <taxon>Pasteurella</taxon>
    </lineage>
</organism>
<evidence type="ECO:0000313" key="3">
    <source>
        <dbReference type="Proteomes" id="UP000005519"/>
    </source>
</evidence>
<dbReference type="AlphaFoldDB" id="C9PNU6"/>
<comment type="caution">
    <text evidence="2">The sequence shown here is derived from an EMBL/GenBank/DDBJ whole genome shotgun (WGS) entry which is preliminary data.</text>
</comment>
<dbReference type="PANTHER" id="PTHR40691">
    <property type="entry name" value="(NA+)-NQR MATURATION NQRM"/>
    <property type="match status" value="1"/>
</dbReference>